<organism evidence="3 4">
    <name type="scientific">Chelydra serpentina</name>
    <name type="common">Snapping turtle</name>
    <name type="synonym">Testudo serpentina</name>
    <dbReference type="NCBI Taxonomy" id="8475"/>
    <lineage>
        <taxon>Eukaryota</taxon>
        <taxon>Metazoa</taxon>
        <taxon>Chordata</taxon>
        <taxon>Craniata</taxon>
        <taxon>Vertebrata</taxon>
        <taxon>Euteleostomi</taxon>
        <taxon>Archelosauria</taxon>
        <taxon>Testudinata</taxon>
        <taxon>Testudines</taxon>
        <taxon>Cryptodira</taxon>
        <taxon>Durocryptodira</taxon>
        <taxon>Americhelydia</taxon>
        <taxon>Chelydroidea</taxon>
        <taxon>Chelydridae</taxon>
        <taxon>Chelydra</taxon>
    </lineage>
</organism>
<dbReference type="OrthoDB" id="691673at2759"/>
<comment type="caution">
    <text evidence="3">The sequence shown here is derived from an EMBL/GenBank/DDBJ whole genome shotgun (WGS) entry which is preliminary data.</text>
</comment>
<dbReference type="Proteomes" id="UP000765507">
    <property type="component" value="Unassembled WGS sequence"/>
</dbReference>
<accession>A0A8T1SXD5</accession>
<proteinExistence type="predicted"/>
<reference evidence="3 4" key="1">
    <citation type="journal article" date="2020" name="G3 (Bethesda)">
        <title>Draft Genome of the Common Snapping Turtle, Chelydra serpentina, a Model for Phenotypic Plasticity in Reptiles.</title>
        <authorList>
            <person name="Das D."/>
            <person name="Singh S.K."/>
            <person name="Bierstedt J."/>
            <person name="Erickson A."/>
            <person name="Galli G.L.J."/>
            <person name="Crossley D.A. 2nd"/>
            <person name="Rhen T."/>
        </authorList>
    </citation>
    <scope>NUCLEOTIDE SEQUENCE [LARGE SCALE GENOMIC DNA]</scope>
    <source>
        <strain evidence="3">KW</strain>
    </source>
</reference>
<evidence type="ECO:0000256" key="1">
    <source>
        <dbReference type="SAM" id="MobiDB-lite"/>
    </source>
</evidence>
<feature type="compositionally biased region" description="Polar residues" evidence="1">
    <location>
        <begin position="80"/>
        <end position="90"/>
    </location>
</feature>
<dbReference type="Pfam" id="PF13837">
    <property type="entry name" value="Myb_DNA-bind_4"/>
    <property type="match status" value="1"/>
</dbReference>
<protein>
    <recommendedName>
        <fullName evidence="2">Myb/SANT-like DNA-binding domain-containing protein</fullName>
    </recommendedName>
</protein>
<dbReference type="PANTHER" id="PTHR47595:SF1">
    <property type="entry name" value="MYB_SANT-LIKE DNA-BINDING DOMAIN-CONTAINING PROTEIN"/>
    <property type="match status" value="1"/>
</dbReference>
<keyword evidence="4" id="KW-1185">Reference proteome</keyword>
<name>A0A8T1SXD5_CHESE</name>
<dbReference type="PANTHER" id="PTHR47595">
    <property type="entry name" value="HEAT SHOCK 70 KDA PROTEIN 14"/>
    <property type="match status" value="1"/>
</dbReference>
<evidence type="ECO:0000313" key="3">
    <source>
        <dbReference type="EMBL" id="KAG6933558.1"/>
    </source>
</evidence>
<evidence type="ECO:0000259" key="2">
    <source>
        <dbReference type="Pfam" id="PF13837"/>
    </source>
</evidence>
<gene>
    <name evidence="3" type="ORF">G0U57_019002</name>
</gene>
<dbReference type="InterPro" id="IPR044822">
    <property type="entry name" value="Myb_DNA-bind_4"/>
</dbReference>
<feature type="region of interest" description="Disordered" evidence="1">
    <location>
        <begin position="80"/>
        <end position="99"/>
    </location>
</feature>
<dbReference type="EMBL" id="JAHGAV010000072">
    <property type="protein sequence ID" value="KAG6933558.1"/>
    <property type="molecule type" value="Genomic_DNA"/>
</dbReference>
<sequence length="99" mass="11218">MSSPKLRSSCRNFDTYGQISCGLCENGYDWDTVQCRVKIKDLRKAYQKARKANRHFGAAMKAYQFYKELDAIFSGYPISTTKRPMDTSSGLEAAESEPT</sequence>
<feature type="domain" description="Myb/SANT-like DNA-binding" evidence="2">
    <location>
        <begin position="8"/>
        <end position="72"/>
    </location>
</feature>
<dbReference type="Gene3D" id="1.10.10.60">
    <property type="entry name" value="Homeodomain-like"/>
    <property type="match status" value="1"/>
</dbReference>
<evidence type="ECO:0000313" key="4">
    <source>
        <dbReference type="Proteomes" id="UP000765507"/>
    </source>
</evidence>
<dbReference type="AlphaFoldDB" id="A0A8T1SXD5"/>